<accession>A0A5C4MPD5</accession>
<evidence type="ECO:0000313" key="4">
    <source>
        <dbReference type="Proteomes" id="UP000306740"/>
    </source>
</evidence>
<keyword evidence="2" id="KW-0472">Membrane</keyword>
<dbReference type="OrthoDB" id="7174015at2"/>
<evidence type="ECO:0000256" key="2">
    <source>
        <dbReference type="SAM" id="Phobius"/>
    </source>
</evidence>
<dbReference type="Proteomes" id="UP000306740">
    <property type="component" value="Unassembled WGS sequence"/>
</dbReference>
<proteinExistence type="predicted"/>
<evidence type="ECO:0000313" key="3">
    <source>
        <dbReference type="EMBL" id="TNC45882.1"/>
    </source>
</evidence>
<evidence type="ECO:0000256" key="1">
    <source>
        <dbReference type="SAM" id="MobiDB-lite"/>
    </source>
</evidence>
<feature type="compositionally biased region" description="Pro residues" evidence="1">
    <location>
        <begin position="10"/>
        <end position="19"/>
    </location>
</feature>
<feature type="transmembrane region" description="Helical" evidence="2">
    <location>
        <begin position="102"/>
        <end position="125"/>
    </location>
</feature>
<reference evidence="3 4" key="1">
    <citation type="submission" date="2019-05" db="EMBL/GenBank/DDBJ databases">
        <title>Mumia sp. nov., isolated from the intestinal contents of plateau pika (Ochotona curzoniae) in the Qinghai-Tibet plateau of China.</title>
        <authorList>
            <person name="Tian Z."/>
        </authorList>
    </citation>
    <scope>NUCLEOTIDE SEQUENCE [LARGE SCALE GENOMIC DNA]</scope>
    <source>
        <strain evidence="4">527</strain>
    </source>
</reference>
<keyword evidence="2" id="KW-0812">Transmembrane</keyword>
<sequence>MSDQWSGPPSNGPQPPYGQQPPQSQTPHGGQPVQGPPPGYGQQQSPGPYGQPQPGQPQQPYGQQPYGQQPYGQQPYGQPQQGYYPQGQPPQGTDSKGKNKGLLFGLLGGAAVLLIAVVLGAVFLLGGEGGGASTPEAATEEYISALKNLDCEALVAVTTDEFRNGEGAEKCKSSMKGGSDGEEGMAKALGDATFDVKDAKVDGDKATVVVAMTVAGTSADQEVGLVKEGGAWKVNSFGVDLPDIEMPDIEVPDVEVPDLEVPDIEMPDPDEIPGGGSLGNPQTIPTP</sequence>
<feature type="region of interest" description="Disordered" evidence="1">
    <location>
        <begin position="260"/>
        <end position="287"/>
    </location>
</feature>
<keyword evidence="2" id="KW-1133">Transmembrane helix</keyword>
<feature type="compositionally biased region" description="Low complexity" evidence="1">
    <location>
        <begin position="20"/>
        <end position="33"/>
    </location>
</feature>
<protein>
    <submittedName>
        <fullName evidence="3">DUF4878 domain-containing protein</fullName>
    </submittedName>
</protein>
<dbReference type="EMBL" id="VDFR01000065">
    <property type="protein sequence ID" value="TNC45882.1"/>
    <property type="molecule type" value="Genomic_DNA"/>
</dbReference>
<feature type="compositionally biased region" description="Low complexity" evidence="1">
    <location>
        <begin position="58"/>
        <end position="92"/>
    </location>
</feature>
<comment type="caution">
    <text evidence="3">The sequence shown here is derived from an EMBL/GenBank/DDBJ whole genome shotgun (WGS) entry which is preliminary data.</text>
</comment>
<name>A0A5C4MPD5_9ACTN</name>
<feature type="compositionally biased region" description="Acidic residues" evidence="1">
    <location>
        <begin position="260"/>
        <end position="271"/>
    </location>
</feature>
<dbReference type="Gene3D" id="3.10.450.50">
    <property type="match status" value="1"/>
</dbReference>
<feature type="region of interest" description="Disordered" evidence="1">
    <location>
        <begin position="1"/>
        <end position="96"/>
    </location>
</feature>
<dbReference type="AlphaFoldDB" id="A0A5C4MPD5"/>
<gene>
    <name evidence="3" type="ORF">FHE65_14300</name>
</gene>
<organism evidence="3 4">
    <name type="scientific">Mumia zhuanghuii</name>
    <dbReference type="NCBI Taxonomy" id="2585211"/>
    <lineage>
        <taxon>Bacteria</taxon>
        <taxon>Bacillati</taxon>
        <taxon>Actinomycetota</taxon>
        <taxon>Actinomycetes</taxon>
        <taxon>Propionibacteriales</taxon>
        <taxon>Nocardioidaceae</taxon>
        <taxon>Mumia</taxon>
    </lineage>
</organism>